<feature type="transmembrane region" description="Helical" evidence="1">
    <location>
        <begin position="109"/>
        <end position="129"/>
    </location>
</feature>
<keyword evidence="1" id="KW-0812">Transmembrane</keyword>
<reference evidence="2" key="4">
    <citation type="journal article" date="2001" name="Nature">
        <title>Functional annotation of a full-length mouse cDNA collection.</title>
        <authorList>
            <consortium name="The RIKEN Genome Exploration Research Group Phase II Team and the FANTOM Consortium"/>
        </authorList>
    </citation>
    <scope>NUCLEOTIDE SEQUENCE</scope>
    <source>
        <strain evidence="2">C57BL/6J</strain>
        <tissue evidence="2">In vitro fertilized eggs</tissue>
    </source>
</reference>
<dbReference type="AlphaFoldDB" id="Q3UX96"/>
<name>Q3UX96_MOUSE</name>
<reference evidence="2" key="7">
    <citation type="journal article" date="2005" name="Science">
        <title>The Transcriptional Landscape of the Mammalian Genome.</title>
        <authorList>
            <consortium name="The FANTOM Consortium"/>
            <consortium name="Riken Genome Exploration Research Group and Genome Science Group (Genome Network Project Core Group)"/>
        </authorList>
    </citation>
    <scope>NUCLEOTIDE SEQUENCE</scope>
    <source>
        <strain evidence="2">C57BL/6J</strain>
        <tissue evidence="2">In vitro fertilized eggs</tissue>
    </source>
</reference>
<dbReference type="MGI" id="MGI:3588195">
    <property type="gene designation" value="Adamts17"/>
</dbReference>
<reference evidence="2" key="6">
    <citation type="submission" date="2004-03" db="EMBL/GenBank/DDBJ databases">
        <authorList>
            <person name="Arakawa T."/>
            <person name="Carninci P."/>
            <person name="Fukuda S."/>
            <person name="Hashizume W."/>
            <person name="Hayashida K."/>
            <person name="Hori F."/>
            <person name="Iida J."/>
            <person name="Imamura K."/>
            <person name="Imotani K."/>
            <person name="Itoh M."/>
            <person name="Kanagawa S."/>
            <person name="Kawai J."/>
            <person name="Kojima M."/>
            <person name="Konno H."/>
            <person name="Murata M."/>
            <person name="Nakamura M."/>
            <person name="Ninomiya N."/>
            <person name="Nishiyori H."/>
            <person name="Nomura K."/>
            <person name="Ohno M."/>
            <person name="Sakazume N."/>
            <person name="Sano H."/>
            <person name="Sasaki D."/>
            <person name="Shibata K."/>
            <person name="Shiraki T."/>
            <person name="Tagami M."/>
            <person name="Tagami Y."/>
            <person name="Waki K."/>
            <person name="Watahiki A."/>
            <person name="Muramatsu M."/>
            <person name="Hayashizaki Y."/>
        </authorList>
    </citation>
    <scope>NUCLEOTIDE SEQUENCE</scope>
    <source>
        <strain evidence="2">C57BL/6J</strain>
        <tissue evidence="2">In vitro fertilized eggs</tissue>
    </source>
</reference>
<proteinExistence type="evidence at transcript level"/>
<reference evidence="2" key="8">
    <citation type="journal article" date="2005" name="Science">
        <title>Antisense Transcription in the Mammalian Transcriptome.</title>
        <authorList>
            <consortium name="RIKEN Genome Exploration Research Group and Genome Science Group (Genome Network Project Core Group) and the FANTOM Consortium"/>
        </authorList>
    </citation>
    <scope>NUCLEOTIDE SEQUENCE</scope>
    <source>
        <strain evidence="2">C57BL/6J</strain>
        <tissue evidence="2">In vitro fertilized eggs</tissue>
    </source>
</reference>
<keyword evidence="1" id="KW-1133">Transmembrane helix</keyword>
<protein>
    <submittedName>
        <fullName evidence="2">Uncharacterized protein</fullName>
    </submittedName>
</protein>
<keyword evidence="1" id="KW-0472">Membrane</keyword>
<evidence type="ECO:0000313" key="3">
    <source>
        <dbReference type="MGI" id="MGI:3588195"/>
    </source>
</evidence>
<gene>
    <name evidence="3" type="primary">Adamts17</name>
    <name evidence="3" type="synonym">AU023434</name>
</gene>
<reference evidence="2" key="3">
    <citation type="journal article" date="2000" name="Genome Res.">
        <title>RIKEN integrated sequence analysis (RISA) system--384-format sequencing pipeline with 384 multicapillary sequencer.</title>
        <authorList>
            <person name="Shibata K."/>
            <person name="Itoh M."/>
            <person name="Aizawa K."/>
            <person name="Nagaoka S."/>
            <person name="Sasaki N."/>
            <person name="Carninci P."/>
            <person name="Konno H."/>
            <person name="Akiyama J."/>
            <person name="Nishi K."/>
            <person name="Kitsunai T."/>
            <person name="Tashiro H."/>
            <person name="Itoh M."/>
            <person name="Sumi N."/>
            <person name="Ishii Y."/>
            <person name="Nakamura S."/>
            <person name="Hazama M."/>
            <person name="Nishine T."/>
            <person name="Harada A."/>
            <person name="Yamamoto R."/>
            <person name="Matsumoto H."/>
            <person name="Sakaguchi S."/>
            <person name="Ikegami T."/>
            <person name="Kashiwagi K."/>
            <person name="Fujiwake S."/>
            <person name="Inoue K."/>
            <person name="Togawa Y."/>
            <person name="Izawa M."/>
            <person name="Ohara E."/>
            <person name="Watahiki M."/>
            <person name="Yoneda Y."/>
            <person name="Ishikawa T."/>
            <person name="Ozawa K."/>
            <person name="Tanaka T."/>
            <person name="Matsuura S."/>
            <person name="Kawai J."/>
            <person name="Okazaki Y."/>
            <person name="Muramatsu M."/>
            <person name="Inoue Y."/>
            <person name="Kira A."/>
            <person name="Hayashizaki Y."/>
        </authorList>
    </citation>
    <scope>NUCLEOTIDE SEQUENCE</scope>
    <source>
        <strain evidence="2">C57BL/6J</strain>
        <tissue evidence="2">In vitro fertilized eggs</tissue>
    </source>
</reference>
<reference evidence="2" key="2">
    <citation type="journal article" date="2000" name="Genome Res.">
        <title>Normalization and subtraction of cap-trapper-selected cDNAs to prepare full-length cDNA libraries for rapid discovery of new genes.</title>
        <authorList>
            <person name="Carninci P."/>
            <person name="Shibata Y."/>
            <person name="Hayatsu N."/>
            <person name="Sugahara Y."/>
            <person name="Shibata K."/>
            <person name="Itoh M."/>
            <person name="Konno H."/>
            <person name="Okazaki Y."/>
            <person name="Muramatsu M."/>
            <person name="Hayashizaki Y."/>
        </authorList>
    </citation>
    <scope>NUCLEOTIDE SEQUENCE</scope>
    <source>
        <strain evidence="2">C57BL/6J</strain>
        <tissue evidence="2">In vitro fertilized eggs</tissue>
    </source>
</reference>
<sequence length="155" mass="17907">MRFPSKCWHRHLKLHHDFILPSELWGHNGDAPVLNPYCHLSTVPSWSHRCVPSVSQSYGAIHTGARQTTLRCLWLDRSEHRKGAVVVTSNLCSFAILKSNVYSSHELTYTQYCICGFCLVLFYFGVLVMKERRRGEDKQWMPFRHEKLTISLGAS</sequence>
<organism evidence="2">
    <name type="scientific">Mus musculus</name>
    <name type="common">Mouse</name>
    <dbReference type="NCBI Taxonomy" id="10090"/>
    <lineage>
        <taxon>Eukaryota</taxon>
        <taxon>Metazoa</taxon>
        <taxon>Chordata</taxon>
        <taxon>Craniata</taxon>
        <taxon>Vertebrata</taxon>
        <taxon>Euteleostomi</taxon>
        <taxon>Mammalia</taxon>
        <taxon>Eutheria</taxon>
        <taxon>Euarchontoglires</taxon>
        <taxon>Glires</taxon>
        <taxon>Rodentia</taxon>
        <taxon>Myomorpha</taxon>
        <taxon>Muroidea</taxon>
        <taxon>Muridae</taxon>
        <taxon>Murinae</taxon>
        <taxon>Mus</taxon>
        <taxon>Mus</taxon>
    </lineage>
</organism>
<dbReference type="EMBL" id="AK135801">
    <property type="protein sequence ID" value="BAE22667.1"/>
    <property type="molecule type" value="mRNA"/>
</dbReference>
<reference evidence="2" key="5">
    <citation type="journal article" date="2002" name="Nature">
        <title>Analysis of the mouse transcriptome based on functional annotation of 60,770 full-length cDNAs.</title>
        <authorList>
            <consortium name="The FANTOM Consortium and the RIKEN Genome Exploration Research Group Phase I and II Team"/>
        </authorList>
    </citation>
    <scope>NUCLEOTIDE SEQUENCE</scope>
    <source>
        <strain evidence="2">C57BL/6J</strain>
        <tissue evidence="2">In vitro fertilized eggs</tissue>
    </source>
</reference>
<dbReference type="AGR" id="MGI:3588195"/>
<evidence type="ECO:0000256" key="1">
    <source>
        <dbReference type="SAM" id="Phobius"/>
    </source>
</evidence>
<accession>Q3UX96</accession>
<evidence type="ECO:0000313" key="2">
    <source>
        <dbReference type="EMBL" id="BAE22667.1"/>
    </source>
</evidence>
<reference evidence="2" key="1">
    <citation type="journal article" date="1999" name="Methods Enzymol.">
        <title>High-efficiency full-length cDNA cloning.</title>
        <authorList>
            <person name="Carninci P."/>
            <person name="Hayashizaki Y."/>
        </authorList>
    </citation>
    <scope>NUCLEOTIDE SEQUENCE</scope>
    <source>
        <strain evidence="2">C57BL/6J</strain>
        <tissue evidence="2">In vitro fertilized eggs</tissue>
    </source>
</reference>